<proteinExistence type="predicted"/>
<comment type="caution">
    <text evidence="1">The sequence shown here is derived from an EMBL/GenBank/DDBJ whole genome shotgun (WGS) entry which is preliminary data.</text>
</comment>
<dbReference type="AlphaFoldDB" id="W9H3U1"/>
<evidence type="ECO:0000313" key="2">
    <source>
        <dbReference type="Proteomes" id="UP000019486"/>
    </source>
</evidence>
<dbReference type="EMBL" id="AVFL01000012">
    <property type="protein sequence ID" value="EWY39397.1"/>
    <property type="molecule type" value="Genomic_DNA"/>
</dbReference>
<dbReference type="Pfam" id="PF10931">
    <property type="entry name" value="DUF2735"/>
    <property type="match status" value="1"/>
</dbReference>
<dbReference type="RefSeq" id="WP_037454546.1">
    <property type="nucleotide sequence ID" value="NZ_AVFL01000012.1"/>
</dbReference>
<dbReference type="OrthoDB" id="8001436at2"/>
<name>W9H3U1_9PROT</name>
<accession>W9H3U1</accession>
<keyword evidence="2" id="KW-1185">Reference proteome</keyword>
<organism evidence="1 2">
    <name type="scientific">Skermanella stibiiresistens SB22</name>
    <dbReference type="NCBI Taxonomy" id="1385369"/>
    <lineage>
        <taxon>Bacteria</taxon>
        <taxon>Pseudomonadati</taxon>
        <taxon>Pseudomonadota</taxon>
        <taxon>Alphaproteobacteria</taxon>
        <taxon>Rhodospirillales</taxon>
        <taxon>Azospirillaceae</taxon>
        <taxon>Skermanella</taxon>
    </lineage>
</organism>
<reference evidence="1 2" key="1">
    <citation type="submission" date="2013-08" db="EMBL/GenBank/DDBJ databases">
        <title>The genome sequence of Skermanella stibiiresistens.</title>
        <authorList>
            <person name="Zhu W."/>
            <person name="Wang G."/>
        </authorList>
    </citation>
    <scope>NUCLEOTIDE SEQUENCE [LARGE SCALE GENOMIC DNA]</scope>
    <source>
        <strain evidence="1 2">SB22</strain>
    </source>
</reference>
<sequence length="65" mass="7311">MTANFQRASAKIYQFPVKHRAVTSGYLEEAKSDMDASSSRFADAAFGGGWYHDAAVQEEERTRKH</sequence>
<protein>
    <submittedName>
        <fullName evidence="1">Uncharacterized protein</fullName>
    </submittedName>
</protein>
<gene>
    <name evidence="1" type="ORF">N825_06795</name>
</gene>
<dbReference type="InterPro" id="IPR021232">
    <property type="entry name" value="DUF2735"/>
</dbReference>
<dbReference type="Proteomes" id="UP000019486">
    <property type="component" value="Unassembled WGS sequence"/>
</dbReference>
<evidence type="ECO:0000313" key="1">
    <source>
        <dbReference type="EMBL" id="EWY39397.1"/>
    </source>
</evidence>